<organism evidence="1 2">
    <name type="scientific">Brevibacillus laterosporus</name>
    <name type="common">Bacillus laterosporus</name>
    <dbReference type="NCBI Taxonomy" id="1465"/>
    <lineage>
        <taxon>Bacteria</taxon>
        <taxon>Bacillati</taxon>
        <taxon>Bacillota</taxon>
        <taxon>Bacilli</taxon>
        <taxon>Bacillales</taxon>
        <taxon>Paenibacillaceae</taxon>
        <taxon>Brevibacillus</taxon>
    </lineage>
</organism>
<keyword evidence="1" id="KW-0966">Cell projection</keyword>
<name>A0A518V4U8_BRELA</name>
<dbReference type="AlphaFoldDB" id="A0A518V4U8"/>
<accession>A0A518V4U8</accession>
<dbReference type="Proteomes" id="UP000319432">
    <property type="component" value="Chromosome"/>
</dbReference>
<proteinExistence type="predicted"/>
<evidence type="ECO:0000313" key="1">
    <source>
        <dbReference type="EMBL" id="QDX92014.1"/>
    </source>
</evidence>
<evidence type="ECO:0000313" key="2">
    <source>
        <dbReference type="Proteomes" id="UP000319432"/>
    </source>
</evidence>
<keyword evidence="1" id="KW-0282">Flagellum</keyword>
<dbReference type="EMBL" id="CP033464">
    <property type="protein sequence ID" value="QDX92014.1"/>
    <property type="molecule type" value="Genomic_DNA"/>
</dbReference>
<dbReference type="Gene3D" id="3.90.1210.10">
    <property type="entry name" value="Antifreeze-like/N-acetylneuraminic acid synthase C-terminal domain"/>
    <property type="match status" value="1"/>
</dbReference>
<dbReference type="CDD" id="cd11614">
    <property type="entry name" value="SAF_CpaB_FlgA_like"/>
    <property type="match status" value="1"/>
</dbReference>
<keyword evidence="2" id="KW-1185">Reference proteome</keyword>
<dbReference type="OrthoDB" id="2464821at2"/>
<protein>
    <submittedName>
        <fullName evidence="1">Flagellar biosynthesis protein FlgA</fullName>
    </submittedName>
</protein>
<sequence length="263" mass="29786">MKKKTLLLICIASFLLALGCFYAATKYINKLVHETMYAPVIKVAQGKQLEPFQPISRADIIIEQEQVDEIQLGAIQSMEEVLGKQSVQTIYSGEQILIQKLRDGYLLPEPGKARYELPITAMIPVTEMRKGDHVKVWLRYKTTAELEILPKPTHFPMKSISADLLFTSQLVTVKDSNGFEIYTIQPQILPDAGNMTKTFFHGSQTTPLDEMEKRYWDYRAQPSAVAAFVGFNLTDQQYLILIEALQYGTIQIGREMLKGGKGY</sequence>
<keyword evidence="1" id="KW-0969">Cilium</keyword>
<gene>
    <name evidence="1" type="ORF">EEL30_06315</name>
</gene>
<reference evidence="1 2" key="1">
    <citation type="submission" date="2018-11" db="EMBL/GenBank/DDBJ databases">
        <title>Phylogenetic determinants of toxin gene distribution in genomes of Brevibacillus laterosporus.</title>
        <authorList>
            <person name="Glare T.R."/>
            <person name="Durrant A."/>
            <person name="Berry C."/>
            <person name="Palma L."/>
            <person name="Ormskirk M."/>
            <person name="Cox M.O."/>
        </authorList>
    </citation>
    <scope>NUCLEOTIDE SEQUENCE [LARGE SCALE GENOMIC DNA]</scope>
    <source>
        <strain evidence="1 2">1821L</strain>
    </source>
</reference>
<dbReference type="PROSITE" id="PS51257">
    <property type="entry name" value="PROKAR_LIPOPROTEIN"/>
    <property type="match status" value="1"/>
</dbReference>